<feature type="compositionally biased region" description="Basic and acidic residues" evidence="1">
    <location>
        <begin position="16"/>
        <end position="28"/>
    </location>
</feature>
<evidence type="ECO:0000256" key="1">
    <source>
        <dbReference type="SAM" id="MobiDB-lite"/>
    </source>
</evidence>
<dbReference type="KEGG" id="pbl:PAAG_08425"/>
<protein>
    <submittedName>
        <fullName evidence="2">Uncharacterized protein</fullName>
    </submittedName>
</protein>
<dbReference type="HOGENOM" id="CLU_1215116_0_0_1"/>
<evidence type="ECO:0000313" key="2">
    <source>
        <dbReference type="EMBL" id="EEH38698.2"/>
    </source>
</evidence>
<reference evidence="2 3" key="1">
    <citation type="journal article" date="2011" name="PLoS Genet.">
        <title>Comparative genomic analysis of human fungal pathogens causing paracoccidioidomycosis.</title>
        <authorList>
            <person name="Desjardins C.A."/>
            <person name="Champion M.D."/>
            <person name="Holder J.W."/>
            <person name="Muszewska A."/>
            <person name="Goldberg J."/>
            <person name="Bailao A.M."/>
            <person name="Brigido M.M."/>
            <person name="Ferreira M.E."/>
            <person name="Garcia A.M."/>
            <person name="Grynberg M."/>
            <person name="Gujja S."/>
            <person name="Heiman D.I."/>
            <person name="Henn M.R."/>
            <person name="Kodira C.D."/>
            <person name="Leon-Narvaez H."/>
            <person name="Longo L.V."/>
            <person name="Ma L.J."/>
            <person name="Malavazi I."/>
            <person name="Matsuo A.L."/>
            <person name="Morais F.V."/>
            <person name="Pereira M."/>
            <person name="Rodriguez-Brito S."/>
            <person name="Sakthikumar S."/>
            <person name="Salem-Izacc S.M."/>
            <person name="Sykes S.M."/>
            <person name="Teixeira M.M."/>
            <person name="Vallejo M.C."/>
            <person name="Walter M.E."/>
            <person name="Yandava C."/>
            <person name="Young S."/>
            <person name="Zeng Q."/>
            <person name="Zucker J."/>
            <person name="Felipe M.S."/>
            <person name="Goldman G.H."/>
            <person name="Haas B.J."/>
            <person name="McEwen J.G."/>
            <person name="Nino-Vega G."/>
            <person name="Puccia R."/>
            <person name="San-Blas G."/>
            <person name="Soares C.M."/>
            <person name="Birren B.W."/>
            <person name="Cuomo C.A."/>
        </authorList>
    </citation>
    <scope>NUCLEOTIDE SEQUENCE [LARGE SCALE GENOMIC DNA]</scope>
    <source>
        <strain evidence="3">ATCC MYA-826 / Pb01</strain>
    </source>
</reference>
<dbReference type="OrthoDB" id="4188827at2759"/>
<dbReference type="AlphaFoldDB" id="C1HCD4"/>
<organism evidence="2 3">
    <name type="scientific">Paracoccidioides lutzii (strain ATCC MYA-826 / Pb01)</name>
    <name type="common">Paracoccidioides brasiliensis</name>
    <dbReference type="NCBI Taxonomy" id="502779"/>
    <lineage>
        <taxon>Eukaryota</taxon>
        <taxon>Fungi</taxon>
        <taxon>Dikarya</taxon>
        <taxon>Ascomycota</taxon>
        <taxon>Pezizomycotina</taxon>
        <taxon>Eurotiomycetes</taxon>
        <taxon>Eurotiomycetidae</taxon>
        <taxon>Onygenales</taxon>
        <taxon>Ajellomycetaceae</taxon>
        <taxon>Paracoccidioides</taxon>
    </lineage>
</organism>
<dbReference type="VEuPathDB" id="FungiDB:PAAG_08425"/>
<dbReference type="Proteomes" id="UP000002059">
    <property type="component" value="Partially assembled WGS sequence"/>
</dbReference>
<dbReference type="RefSeq" id="XP_015701170.1">
    <property type="nucleotide sequence ID" value="XM_015846506.1"/>
</dbReference>
<feature type="region of interest" description="Disordered" evidence="1">
    <location>
        <begin position="142"/>
        <end position="163"/>
    </location>
</feature>
<feature type="compositionally biased region" description="Polar residues" evidence="1">
    <location>
        <begin position="142"/>
        <end position="160"/>
    </location>
</feature>
<evidence type="ECO:0000313" key="3">
    <source>
        <dbReference type="Proteomes" id="UP000002059"/>
    </source>
</evidence>
<keyword evidence="3" id="KW-1185">Reference proteome</keyword>
<proteinExistence type="predicted"/>
<dbReference type="EMBL" id="KN294025">
    <property type="protein sequence ID" value="EEH38698.2"/>
    <property type="molecule type" value="Genomic_DNA"/>
</dbReference>
<name>C1HCD4_PARBA</name>
<feature type="compositionally biased region" description="Acidic residues" evidence="1">
    <location>
        <begin position="35"/>
        <end position="44"/>
    </location>
</feature>
<dbReference type="GeneID" id="9092883"/>
<feature type="region of interest" description="Disordered" evidence="1">
    <location>
        <begin position="1"/>
        <end position="126"/>
    </location>
</feature>
<gene>
    <name evidence="2" type="ORF">PAAG_08425</name>
</gene>
<accession>C1HCD4</accession>
<sequence length="228" mass="25315">MARLDRLFGSGLRFELVGRSREGNRDGSGESCGESNEETSDESTGESSSGNGEGTRSIIFQTTNHERTLQDRGRKHAKPDEEEPDTVSRRGPWECGSMSNRTRNSRNCENRVEPQRQNLSMSQGPRGFMALRGMSAASAINRHNTSSTAYRTNTSNSILSNRHDAYSTGSYTAAGEELSDAELQAAINEFAGGKYRNKEEEAIQRKQGIPTYEEACRMEIYQAPMGRR</sequence>